<organism evidence="2">
    <name type="scientific">Haptolina brevifila</name>
    <dbReference type="NCBI Taxonomy" id="156173"/>
    <lineage>
        <taxon>Eukaryota</taxon>
        <taxon>Haptista</taxon>
        <taxon>Haptophyta</taxon>
        <taxon>Prymnesiophyceae</taxon>
        <taxon>Prymnesiales</taxon>
        <taxon>Prymnesiaceae</taxon>
        <taxon>Haptolina</taxon>
    </lineage>
</organism>
<evidence type="ECO:0000313" key="2">
    <source>
        <dbReference type="EMBL" id="CAD9488063.1"/>
    </source>
</evidence>
<evidence type="ECO:0000256" key="1">
    <source>
        <dbReference type="SAM" id="MobiDB-lite"/>
    </source>
</evidence>
<proteinExistence type="predicted"/>
<accession>A0A7S2HF34</accession>
<evidence type="ECO:0008006" key="3">
    <source>
        <dbReference type="Google" id="ProtNLM"/>
    </source>
</evidence>
<dbReference type="EMBL" id="HBGU01048621">
    <property type="protein sequence ID" value="CAD9488063.1"/>
    <property type="molecule type" value="Transcribed_RNA"/>
</dbReference>
<feature type="region of interest" description="Disordered" evidence="1">
    <location>
        <begin position="1"/>
        <end position="21"/>
    </location>
</feature>
<gene>
    <name evidence="2" type="ORF">CBRE1094_LOCUS26494</name>
</gene>
<protein>
    <recommendedName>
        <fullName evidence="3">Phosphoglycerate mutase (2,3-diphosphoglycerate-dependent)</fullName>
    </recommendedName>
</protein>
<name>A0A7S2HF34_9EUKA</name>
<sequence>MTASAFPKGGPGSLTLHTLHPARSGTPQCEKMFDKLGYGTLNTYFTDASVEGCEHQGRPLFRGYMAKVTGELHTLLKDGMGDFGRRGDTVAVFGHAVFLNAVAVAVGEALAIPQTEETVAAIELGEAEGIMCDGSAKAIKLCVT</sequence>
<reference evidence="2" key="1">
    <citation type="submission" date="2021-01" db="EMBL/GenBank/DDBJ databases">
        <authorList>
            <person name="Corre E."/>
            <person name="Pelletier E."/>
            <person name="Niang G."/>
            <person name="Scheremetjew M."/>
            <person name="Finn R."/>
            <person name="Kale V."/>
            <person name="Holt S."/>
            <person name="Cochrane G."/>
            <person name="Meng A."/>
            <person name="Brown T."/>
            <person name="Cohen L."/>
        </authorList>
    </citation>
    <scope>NUCLEOTIDE SEQUENCE</scope>
    <source>
        <strain evidence="2">UTEX LB 985</strain>
    </source>
</reference>
<dbReference type="AlphaFoldDB" id="A0A7S2HF34"/>